<comment type="subcellular location">
    <subcellularLocation>
        <location evidence="9">Endoplasmic reticulum membrane</location>
        <topology evidence="9">Multi-pass membrane protein</topology>
    </subcellularLocation>
    <subcellularLocation>
        <location evidence="9">Golgi apparatus membrane</location>
        <topology evidence="9">Multi-pass membrane protein</topology>
    </subcellularLocation>
</comment>
<dbReference type="PANTHER" id="PTHR42650:SF1">
    <property type="entry name" value="GUIDED ENTRY OF TAIL-ANCHORED PROTEINS FACTOR 1"/>
    <property type="match status" value="1"/>
</dbReference>
<evidence type="ECO:0000256" key="3">
    <source>
        <dbReference type="ARBA" id="ARBA00022692"/>
    </source>
</evidence>
<dbReference type="GO" id="GO:0000139">
    <property type="term" value="C:Golgi membrane"/>
    <property type="evidence" value="ECO:0007669"/>
    <property type="project" value="UniProtKB-SubCell"/>
</dbReference>
<comment type="subunit">
    <text evidence="9">Component of the Golgi to ER traffic (GET) complex, which is composed of GET1, GET2 and GET3. Within the complex, GET1 and GET2 form a heterotetramer which is stabilized by phosphatidylinositol binding and which binds to the GET3 homodimer.</text>
</comment>
<dbReference type="GO" id="GO:0043495">
    <property type="term" value="F:protein-membrane adaptor activity"/>
    <property type="evidence" value="ECO:0007669"/>
    <property type="project" value="TreeGrafter"/>
</dbReference>
<evidence type="ECO:0000313" key="13">
    <source>
        <dbReference type="EMBL" id="CCE78805.1"/>
    </source>
</evidence>
<feature type="chain" id="PRO_5003518859" description="Golgi to ER traffic protein 1" evidence="12">
    <location>
        <begin position="25"/>
        <end position="213"/>
    </location>
</feature>
<keyword evidence="7" id="KW-0175">Coiled coil</keyword>
<keyword evidence="9" id="KW-0333">Golgi apparatus</keyword>
<dbReference type="EMBL" id="FO082056">
    <property type="protein sequence ID" value="CCE78805.1"/>
    <property type="molecule type" value="Genomic_DNA"/>
</dbReference>
<dbReference type="InterPro" id="IPR027538">
    <property type="entry name" value="Get1_fungi"/>
</dbReference>
<dbReference type="GO" id="GO:0016192">
    <property type="term" value="P:vesicle-mediated transport"/>
    <property type="evidence" value="ECO:0007669"/>
    <property type="project" value="UniProtKB-KW"/>
</dbReference>
<dbReference type="InParanoid" id="G8YQ70"/>
<accession>G8YQ70</accession>
<evidence type="ECO:0000256" key="9">
    <source>
        <dbReference type="HAMAP-Rule" id="MF_03113"/>
    </source>
</evidence>
<keyword evidence="2 9" id="KW-0813">Transport</keyword>
<feature type="topological domain" description="Lumenal" evidence="9">
    <location>
        <begin position="1"/>
        <end position="9"/>
    </location>
</feature>
<keyword evidence="5 9" id="KW-0931">ER-Golgi transport</keyword>
<keyword evidence="3 9" id="KW-0812">Transmembrane</keyword>
<evidence type="ECO:0000256" key="12">
    <source>
        <dbReference type="SAM" id="SignalP"/>
    </source>
</evidence>
<comment type="function">
    <text evidence="9">Required for the post-translational delivery of tail-anchored (TA) proteins to the endoplasmic reticulum. Together with GET2, acts as a membrane receptor for soluble GET3, which recognizes and selectively binds the transmembrane domain of TA proteins in the cytosol. The GET complex cooperates with the HDEL receptor ERD2 to mediate the ATP-dependent retrieval of resident ER proteins that contain a C-terminal H-D-E-L retention signal from the Golgi to the ER.</text>
</comment>
<dbReference type="GO" id="GO:0043529">
    <property type="term" value="C:GET complex"/>
    <property type="evidence" value="ECO:0007669"/>
    <property type="project" value="UniProtKB-UniRule"/>
</dbReference>
<dbReference type="STRING" id="559304.G8YQ70"/>
<keyword evidence="8 9" id="KW-0472">Membrane</keyword>
<feature type="transmembrane region" description="Helical" evidence="11">
    <location>
        <begin position="137"/>
        <end position="157"/>
    </location>
</feature>
<dbReference type="HAMAP" id="MF_03113">
    <property type="entry name" value="Get1"/>
    <property type="match status" value="1"/>
</dbReference>
<feature type="topological domain" description="Cytoplasmic" evidence="9">
    <location>
        <begin position="179"/>
        <end position="213"/>
    </location>
</feature>
<dbReference type="Gene3D" id="1.10.287.660">
    <property type="entry name" value="Helix hairpin bin"/>
    <property type="match status" value="1"/>
</dbReference>
<dbReference type="eggNOG" id="KOG4253">
    <property type="taxonomic scope" value="Eukaryota"/>
</dbReference>
<comment type="caution">
    <text evidence="9">Lacks conserved residue(s) required for the propagation of feature annotation.</text>
</comment>
<evidence type="ECO:0000256" key="2">
    <source>
        <dbReference type="ARBA" id="ARBA00022448"/>
    </source>
</evidence>
<gene>
    <name evidence="13" type="primary">Piso0_000835</name>
    <name evidence="9" type="synonym">GET1</name>
    <name evidence="13" type="ORF">GNLVRS01_PISO0D05151g</name>
</gene>
<feature type="transmembrane region" description="Helical" evidence="11">
    <location>
        <begin position="164"/>
        <end position="186"/>
    </location>
</feature>
<evidence type="ECO:0000313" key="14">
    <source>
        <dbReference type="Proteomes" id="UP000005222"/>
    </source>
</evidence>
<reference evidence="13 14" key="1">
    <citation type="journal article" date="2012" name="G3 (Bethesda)">
        <title>Pichia sorbitophila, an interspecies yeast hybrid reveals early steps of genome resolution following polyploidization.</title>
        <authorList>
            <person name="Leh Louis V."/>
            <person name="Despons L."/>
            <person name="Friedrich A."/>
            <person name="Martin T."/>
            <person name="Durrens P."/>
            <person name="Casaregola S."/>
            <person name="Neuveglise C."/>
            <person name="Fairhead C."/>
            <person name="Marck C."/>
            <person name="Cruz J.A."/>
            <person name="Straub M.L."/>
            <person name="Kugler V."/>
            <person name="Sacerdot C."/>
            <person name="Uzunov Z."/>
            <person name="Thierry A."/>
            <person name="Weiss S."/>
            <person name="Bleykasten C."/>
            <person name="De Montigny J."/>
            <person name="Jacques N."/>
            <person name="Jung P."/>
            <person name="Lemaire M."/>
            <person name="Mallet S."/>
            <person name="Morel G."/>
            <person name="Richard G.F."/>
            <person name="Sarkar A."/>
            <person name="Savel G."/>
            <person name="Schacherer J."/>
            <person name="Seret M.L."/>
            <person name="Talla E."/>
            <person name="Samson G."/>
            <person name="Jubin C."/>
            <person name="Poulain J."/>
            <person name="Vacherie B."/>
            <person name="Barbe V."/>
            <person name="Pelletier E."/>
            <person name="Sherman D.J."/>
            <person name="Westhof E."/>
            <person name="Weissenbach J."/>
            <person name="Baret P.V."/>
            <person name="Wincker P."/>
            <person name="Gaillardin C."/>
            <person name="Dujon B."/>
            <person name="Souciet J.L."/>
        </authorList>
    </citation>
    <scope>NUCLEOTIDE SEQUENCE [LARGE SCALE GENOMIC DNA]</scope>
    <source>
        <strain evidence="14">ATCC MYA-4447 / BCRC 22081 / CBS 7064 / NBRC 10061 / NRRL Y-12695</strain>
    </source>
</reference>
<name>G8YQ70_PICSO</name>
<organism evidence="13 14">
    <name type="scientific">Pichia sorbitophila (strain ATCC MYA-4447 / BCRC 22081 / CBS 7064 / NBRC 10061 / NRRL Y-12695)</name>
    <name type="common">Hybrid yeast</name>
    <dbReference type="NCBI Taxonomy" id="559304"/>
    <lineage>
        <taxon>Eukaryota</taxon>
        <taxon>Fungi</taxon>
        <taxon>Dikarya</taxon>
        <taxon>Ascomycota</taxon>
        <taxon>Saccharomycotina</taxon>
        <taxon>Pichiomycetes</taxon>
        <taxon>Debaryomycetaceae</taxon>
        <taxon>Millerozyma</taxon>
    </lineage>
</organism>
<evidence type="ECO:0000256" key="4">
    <source>
        <dbReference type="ARBA" id="ARBA00022824"/>
    </source>
</evidence>
<protein>
    <recommendedName>
        <fullName evidence="9">Golgi to ER traffic protein 1</fullName>
    </recommendedName>
    <alternativeName>
        <fullName evidence="9">Guided entry of tail-anchored proteins 1</fullName>
    </alternativeName>
</protein>
<dbReference type="GO" id="GO:0071816">
    <property type="term" value="P:tail-anchored membrane protein insertion into ER membrane"/>
    <property type="evidence" value="ECO:0007669"/>
    <property type="project" value="InterPro"/>
</dbReference>
<comment type="similarity">
    <text evidence="1 9">Belongs to the WRB/GET1 family.</text>
</comment>
<dbReference type="Pfam" id="PF04420">
    <property type="entry name" value="CHD5"/>
    <property type="match status" value="1"/>
</dbReference>
<dbReference type="OrthoDB" id="69461at2759"/>
<evidence type="ECO:0000256" key="10">
    <source>
        <dbReference type="SAM" id="MobiDB-lite"/>
    </source>
</evidence>
<dbReference type="AlphaFoldDB" id="G8YQ70"/>
<dbReference type="InterPro" id="IPR028945">
    <property type="entry name" value="Get1"/>
</dbReference>
<dbReference type="Proteomes" id="UP000005222">
    <property type="component" value="Chromosome D"/>
</dbReference>
<dbReference type="InterPro" id="IPR029012">
    <property type="entry name" value="Helix_hairpin_bin_sf"/>
</dbReference>
<evidence type="ECO:0000256" key="5">
    <source>
        <dbReference type="ARBA" id="ARBA00022892"/>
    </source>
</evidence>
<evidence type="ECO:0000256" key="11">
    <source>
        <dbReference type="SAM" id="Phobius"/>
    </source>
</evidence>
<keyword evidence="6 9" id="KW-1133">Transmembrane helix</keyword>
<feature type="signal peptide" evidence="12">
    <location>
        <begin position="1"/>
        <end position="24"/>
    </location>
</feature>
<feature type="compositionally biased region" description="Basic and acidic residues" evidence="10">
    <location>
        <begin position="195"/>
        <end position="204"/>
    </location>
</feature>
<keyword evidence="4 9" id="KW-0256">Endoplasmic reticulum</keyword>
<feature type="transmembrane region" description="Helical" evidence="11">
    <location>
        <begin position="111"/>
        <end position="131"/>
    </location>
</feature>
<evidence type="ECO:0000256" key="1">
    <source>
        <dbReference type="ARBA" id="ARBA00010799"/>
    </source>
</evidence>
<feature type="region of interest" description="Disordered" evidence="10">
    <location>
        <begin position="192"/>
        <end position="213"/>
    </location>
</feature>
<dbReference type="OMA" id="SAPKGEW"/>
<keyword evidence="14" id="KW-1185">Reference proteome</keyword>
<dbReference type="PANTHER" id="PTHR42650">
    <property type="entry name" value="TAIL-ANCHORED PROTEIN INSERTION RECEPTOR WRB"/>
    <property type="match status" value="1"/>
</dbReference>
<dbReference type="GO" id="GO:0005789">
    <property type="term" value="C:endoplasmic reticulum membrane"/>
    <property type="evidence" value="ECO:0007669"/>
    <property type="project" value="UniProtKB-SubCell"/>
</dbReference>
<dbReference type="HOGENOM" id="CLU_089418_2_0_1"/>
<keyword evidence="12" id="KW-0732">Signal</keyword>
<evidence type="ECO:0000256" key="8">
    <source>
        <dbReference type="ARBA" id="ARBA00023136"/>
    </source>
</evidence>
<evidence type="ECO:0000256" key="6">
    <source>
        <dbReference type="ARBA" id="ARBA00022989"/>
    </source>
</evidence>
<proteinExistence type="inferred from homology"/>
<sequence>MLDISPYQLVIASLLVILFKQIVGKVGKEVLEENGWWLYTTVGYRLGDAKLKELGNKRAELAKIDRERKSISAQDEYARWTKLNRKFDKLSGETEKLVESQKGKKAQLGRILGLVLFATTSLPIWVFRIWFRKAVLFYFPAGTLPYALEYVLALPFVPTGGVGLTVWMFACNSVISSLIFMVSFPFQASVPPIRPTDEKEDKTKPAKPATPAS</sequence>
<evidence type="ECO:0000256" key="7">
    <source>
        <dbReference type="ARBA" id="ARBA00023054"/>
    </source>
</evidence>